<accession>A0A3P6RC61</accession>
<name>A0A3P6RC61_DIBLA</name>
<proteinExistence type="predicted"/>
<feature type="compositionally biased region" description="Low complexity" evidence="2">
    <location>
        <begin position="71"/>
        <end position="81"/>
    </location>
</feature>
<dbReference type="AlphaFoldDB" id="A0A3P6RC61"/>
<evidence type="ECO:0000256" key="2">
    <source>
        <dbReference type="SAM" id="MobiDB-lite"/>
    </source>
</evidence>
<sequence length="180" mass="20437">MDTSPDVHLQMQFMSAQQQQQQQNLERQQQQHQMMMMNKRNLSQDGGEAMLSAMNECGKPQVARTMTMPPLQQPQHVPQQPVSMAGQWNPQSQSKMVARPSASPQGQVIGSMVTQHQQQIAPSHNAVSQEDLRMMQQIQSTNRQKAGPPLEVSHFWLHFHTLLRTAIFLCNFVGLKLKLS</sequence>
<feature type="coiled-coil region" evidence="1">
    <location>
        <begin position="11"/>
        <end position="45"/>
    </location>
</feature>
<dbReference type="Proteomes" id="UP000281553">
    <property type="component" value="Unassembled WGS sequence"/>
</dbReference>
<protein>
    <submittedName>
        <fullName evidence="3">Uncharacterized protein</fullName>
    </submittedName>
</protein>
<dbReference type="EMBL" id="UYRU01015475">
    <property type="protein sequence ID" value="VDK51195.1"/>
    <property type="molecule type" value="Genomic_DNA"/>
</dbReference>
<keyword evidence="1" id="KW-0175">Coiled coil</keyword>
<evidence type="ECO:0000313" key="4">
    <source>
        <dbReference type="Proteomes" id="UP000281553"/>
    </source>
</evidence>
<evidence type="ECO:0000313" key="3">
    <source>
        <dbReference type="EMBL" id="VDK51195.1"/>
    </source>
</evidence>
<organism evidence="3 4">
    <name type="scientific">Dibothriocephalus latus</name>
    <name type="common">Fish tapeworm</name>
    <name type="synonym">Diphyllobothrium latum</name>
    <dbReference type="NCBI Taxonomy" id="60516"/>
    <lineage>
        <taxon>Eukaryota</taxon>
        <taxon>Metazoa</taxon>
        <taxon>Spiralia</taxon>
        <taxon>Lophotrochozoa</taxon>
        <taxon>Platyhelminthes</taxon>
        <taxon>Cestoda</taxon>
        <taxon>Eucestoda</taxon>
        <taxon>Diphyllobothriidea</taxon>
        <taxon>Diphyllobothriidae</taxon>
        <taxon>Dibothriocephalus</taxon>
    </lineage>
</organism>
<keyword evidence="4" id="KW-1185">Reference proteome</keyword>
<gene>
    <name evidence="3" type="ORF">DILT_LOCUS1836</name>
</gene>
<evidence type="ECO:0000256" key="1">
    <source>
        <dbReference type="SAM" id="Coils"/>
    </source>
</evidence>
<feature type="region of interest" description="Disordered" evidence="2">
    <location>
        <begin position="71"/>
        <end position="92"/>
    </location>
</feature>
<reference evidence="3 4" key="1">
    <citation type="submission" date="2018-11" db="EMBL/GenBank/DDBJ databases">
        <authorList>
            <consortium name="Pathogen Informatics"/>
        </authorList>
    </citation>
    <scope>NUCLEOTIDE SEQUENCE [LARGE SCALE GENOMIC DNA]</scope>
</reference>